<dbReference type="InterPro" id="IPR011067">
    <property type="entry name" value="Plasmid_toxin/cell-grow_inhib"/>
</dbReference>
<dbReference type="Pfam" id="PF02452">
    <property type="entry name" value="PemK_toxin"/>
    <property type="match status" value="1"/>
</dbReference>
<gene>
    <name evidence="1" type="ORF">OZSIB_3332</name>
</gene>
<dbReference type="InterPro" id="IPR003477">
    <property type="entry name" value="PemK-like"/>
</dbReference>
<dbReference type="Proteomes" id="UP000252355">
    <property type="component" value="Unassembled WGS sequence"/>
</dbReference>
<name>A0A367ZD18_9BACT</name>
<dbReference type="EMBL" id="QOQW01000036">
    <property type="protein sequence ID" value="RCK75985.1"/>
    <property type="molecule type" value="Genomic_DNA"/>
</dbReference>
<protein>
    <submittedName>
        <fullName evidence="1">Uncharacterized protein</fullName>
    </submittedName>
</protein>
<comment type="caution">
    <text evidence="1">The sequence shown here is derived from an EMBL/GenBank/DDBJ whole genome shotgun (WGS) entry which is preliminary data.</text>
</comment>
<dbReference type="GO" id="GO:0003677">
    <property type="term" value="F:DNA binding"/>
    <property type="evidence" value="ECO:0007669"/>
    <property type="project" value="InterPro"/>
</dbReference>
<sequence>MVVLSGHQFNSKREGVVVAAITSNTIRRIFGDIKLLKWKEAGLLYPSVVTGILLSIKKTLVEKKLGTLDADDLKRVDDNLRTCLDV</sequence>
<organism evidence="1 2">
    <name type="scientific">Candidatus Ozemobacter sibiricus</name>
    <dbReference type="NCBI Taxonomy" id="2268124"/>
    <lineage>
        <taxon>Bacteria</taxon>
        <taxon>Candidatus Ozemobacteria</taxon>
        <taxon>Candidatus Ozemobacterales</taxon>
        <taxon>Candidatus Ozemobacteraceae</taxon>
        <taxon>Candidatus Ozemobacter</taxon>
    </lineage>
</organism>
<reference evidence="1 2" key="1">
    <citation type="submission" date="2018-05" db="EMBL/GenBank/DDBJ databases">
        <title>A metagenomic window into the 2 km-deep terrestrial subsurface aquifer revealed taxonomically and functionally diverse microbial community comprising novel uncultured bacterial lineages.</title>
        <authorList>
            <person name="Kadnikov V.V."/>
            <person name="Mardanov A.V."/>
            <person name="Beletsky A.V."/>
            <person name="Banks D."/>
            <person name="Pimenov N.V."/>
            <person name="Frank Y.A."/>
            <person name="Karnachuk O.V."/>
            <person name="Ravin N.V."/>
        </authorList>
    </citation>
    <scope>NUCLEOTIDE SEQUENCE [LARGE SCALE GENOMIC DNA]</scope>
    <source>
        <strain evidence="1">BY5</strain>
    </source>
</reference>
<dbReference type="Gene3D" id="2.30.30.110">
    <property type="match status" value="1"/>
</dbReference>
<evidence type="ECO:0000313" key="1">
    <source>
        <dbReference type="EMBL" id="RCK75985.1"/>
    </source>
</evidence>
<dbReference type="SUPFAM" id="SSF50118">
    <property type="entry name" value="Cell growth inhibitor/plasmid maintenance toxic component"/>
    <property type="match status" value="1"/>
</dbReference>
<dbReference type="AlphaFoldDB" id="A0A367ZD18"/>
<evidence type="ECO:0000313" key="2">
    <source>
        <dbReference type="Proteomes" id="UP000252355"/>
    </source>
</evidence>
<accession>A0A367ZD18</accession>
<proteinExistence type="predicted"/>